<dbReference type="PROSITE" id="PS51257">
    <property type="entry name" value="PROKAR_LIPOPROTEIN"/>
    <property type="match status" value="1"/>
</dbReference>
<feature type="signal peptide" evidence="2">
    <location>
        <begin position="1"/>
        <end position="16"/>
    </location>
</feature>
<dbReference type="Proteomes" id="UP000759103">
    <property type="component" value="Unassembled WGS sequence"/>
</dbReference>
<protein>
    <submittedName>
        <fullName evidence="4">PQQ-dependent sugar dehydrogenase</fullName>
    </submittedName>
</protein>
<dbReference type="PANTHER" id="PTHR19328:SF75">
    <property type="entry name" value="ALDOSE SUGAR DEHYDROGENASE YLII"/>
    <property type="match status" value="1"/>
</dbReference>
<reference evidence="4 5" key="1">
    <citation type="submission" date="2021-07" db="EMBL/GenBank/DDBJ databases">
        <title>Sphingomonas sp.</title>
        <authorList>
            <person name="Feng G."/>
            <person name="Li J."/>
            <person name="Pan M."/>
        </authorList>
    </citation>
    <scope>NUCLEOTIDE SEQUENCE [LARGE SCALE GENOMIC DNA]</scope>
    <source>
        <strain evidence="4 5">RRHST34</strain>
    </source>
</reference>
<evidence type="ECO:0000256" key="1">
    <source>
        <dbReference type="SAM" id="MobiDB-lite"/>
    </source>
</evidence>
<feature type="chain" id="PRO_5045679032" evidence="2">
    <location>
        <begin position="17"/>
        <end position="433"/>
    </location>
</feature>
<dbReference type="InterPro" id="IPR012938">
    <property type="entry name" value="Glc/Sorbosone_DH"/>
</dbReference>
<keyword evidence="5" id="KW-1185">Reference proteome</keyword>
<name>A0ABS7BP19_9SPHN</name>
<evidence type="ECO:0000259" key="3">
    <source>
        <dbReference type="Pfam" id="PF07995"/>
    </source>
</evidence>
<sequence length="433" mass="45388">MLRNLLAFTTISAALAGCGGTTTPASNQQQPNAAAPSSGAPTTAAAPVNYGDAKPAATKPFDTATVTTFDQPWALAFLPDRRMLVTEKPGQIWLVTTDGKKTKVSGVPKVHDEGQGGLLDVAVSPRFASDHAVYISYSEPGTGGDSLALARATIDPAAAAPALAGLKVIWRQLPRGQGGQFGAYIAFAPDGQHLFLAAGDRQRMTPAQDPDQPVGKILRLTLDGKPAPGNPAEGKVGATTLSLIDPPENTVAAAKAKGRQVTVPAPNLTPAETWSSGHRNPYGLAFDAQGRLWSVEMGPKGGDELNLIEPGRNYGWPLVSYGSNYDDVPIPSPTTRPDLAEPALYWNPVIAPAGLTFYDGTLFPDWRGSAFVGGLAATALVRIAFDGTKAREAERWDMGNRIRAVVSGPDGALWLLEDGADAKLLRLTPKKAG</sequence>
<comment type="caution">
    <text evidence="4">The sequence shown here is derived from an EMBL/GenBank/DDBJ whole genome shotgun (WGS) entry which is preliminary data.</text>
</comment>
<dbReference type="RefSeq" id="WP_219748748.1">
    <property type="nucleotide sequence ID" value="NZ_JAHXZN010000003.1"/>
</dbReference>
<proteinExistence type="predicted"/>
<feature type="compositionally biased region" description="Low complexity" evidence="1">
    <location>
        <begin position="23"/>
        <end position="47"/>
    </location>
</feature>
<feature type="region of interest" description="Disordered" evidence="1">
    <location>
        <begin position="22"/>
        <end position="51"/>
    </location>
</feature>
<dbReference type="SUPFAM" id="SSF50952">
    <property type="entry name" value="Soluble quinoprotein glucose dehydrogenase"/>
    <property type="match status" value="1"/>
</dbReference>
<gene>
    <name evidence="4" type="ORF">KZ820_11495</name>
</gene>
<evidence type="ECO:0000313" key="5">
    <source>
        <dbReference type="Proteomes" id="UP000759103"/>
    </source>
</evidence>
<accession>A0ABS7BP19</accession>
<organism evidence="4 5">
    <name type="scientific">Sphingomonas citri</name>
    <dbReference type="NCBI Taxonomy" id="2862499"/>
    <lineage>
        <taxon>Bacteria</taxon>
        <taxon>Pseudomonadati</taxon>
        <taxon>Pseudomonadota</taxon>
        <taxon>Alphaproteobacteria</taxon>
        <taxon>Sphingomonadales</taxon>
        <taxon>Sphingomonadaceae</taxon>
        <taxon>Sphingomonas</taxon>
    </lineage>
</organism>
<evidence type="ECO:0000256" key="2">
    <source>
        <dbReference type="SAM" id="SignalP"/>
    </source>
</evidence>
<dbReference type="InterPro" id="IPR011041">
    <property type="entry name" value="Quinoprot_gluc/sorb_DH_b-prop"/>
</dbReference>
<dbReference type="Pfam" id="PF07995">
    <property type="entry name" value="GSDH"/>
    <property type="match status" value="2"/>
</dbReference>
<feature type="domain" description="Glucose/Sorbosone dehydrogenase" evidence="3">
    <location>
        <begin position="69"/>
        <end position="238"/>
    </location>
</feature>
<evidence type="ECO:0000313" key="4">
    <source>
        <dbReference type="EMBL" id="MBW6531358.1"/>
    </source>
</evidence>
<dbReference type="Gene3D" id="2.120.10.30">
    <property type="entry name" value="TolB, C-terminal domain"/>
    <property type="match status" value="1"/>
</dbReference>
<keyword evidence="2" id="KW-0732">Signal</keyword>
<dbReference type="EMBL" id="JAHXZN010000003">
    <property type="protein sequence ID" value="MBW6531358.1"/>
    <property type="molecule type" value="Genomic_DNA"/>
</dbReference>
<dbReference type="InterPro" id="IPR011042">
    <property type="entry name" value="6-blade_b-propeller_TolB-like"/>
</dbReference>
<feature type="domain" description="Glucose/Sorbosone dehydrogenase" evidence="3">
    <location>
        <begin position="271"/>
        <end position="426"/>
    </location>
</feature>
<dbReference type="PANTHER" id="PTHR19328">
    <property type="entry name" value="HEDGEHOG-INTERACTING PROTEIN"/>
    <property type="match status" value="1"/>
</dbReference>